<dbReference type="GO" id="GO:0006631">
    <property type="term" value="P:fatty acid metabolic process"/>
    <property type="evidence" value="ECO:0007669"/>
    <property type="project" value="TreeGrafter"/>
</dbReference>
<dbReference type="GO" id="GO:0016491">
    <property type="term" value="F:oxidoreductase activity"/>
    <property type="evidence" value="ECO:0007669"/>
    <property type="project" value="UniProtKB-KW"/>
</dbReference>
<sequence>MALQPNTTTAAPADTAKSMRFELPSLDLQFGSLTDGTNIPPPLPSPIEEEEEAGPTPPDTPATGKTHPAGTSATSGGKAPTTSPQSQLSSISTAGTKRRADEGPASPTTSSRPGSIRRLFSRGLLHTTYNHGDGADHDGRPQSRGGNSIIDSRKARRSSGWFGRLRSNEGTPAAAKKHAAAANGTITAGLASPSPLSPRVTNETAPPGPPPPMIPELSELNTELGIQGDNGSGTTARHNLVHHHARRTSFIPLPAATGAAFPAPPRRYKSGPYGYTQAKTLVFSRFGEPADVLSLHTHSISPALGRGAALVRTLAAPVNPADVNTIQGTYGARPPFQSLLGTPEPAAVPGNEGCFEVVGLGEGADAGLRKGDWLGRLWGLRSINVVRERATPEETAALKRELEELGATVVVTEAEFLDRSFSARLKEEWTRGGRDPVMLGLNCVGGKSASAMVKALSPKACMVTYGGMSRQSFPFPTGPQIFKRLRFEGFWLSEWNKENPIERRKTVDEILELMRDGKFKESPFQEVRWDWDTDEKVLKNAVQGTLEGFRSGKGLFVFGDT</sequence>
<evidence type="ECO:0000256" key="4">
    <source>
        <dbReference type="ARBA" id="ARBA00022946"/>
    </source>
</evidence>
<feature type="domain" description="Alcohol dehydrogenase-like C-terminal" evidence="8">
    <location>
        <begin position="400"/>
        <end position="496"/>
    </location>
</feature>
<reference evidence="9" key="2">
    <citation type="submission" date="2023-05" db="EMBL/GenBank/DDBJ databases">
        <authorList>
            <consortium name="Lawrence Berkeley National Laboratory"/>
            <person name="Steindorff A."/>
            <person name="Hensen N."/>
            <person name="Bonometti L."/>
            <person name="Westerberg I."/>
            <person name="Brannstrom I.O."/>
            <person name="Guillou S."/>
            <person name="Cros-Aarteil S."/>
            <person name="Calhoun S."/>
            <person name="Haridas S."/>
            <person name="Kuo A."/>
            <person name="Mondo S."/>
            <person name="Pangilinan J."/>
            <person name="Riley R."/>
            <person name="Labutti K."/>
            <person name="Andreopoulos B."/>
            <person name="Lipzen A."/>
            <person name="Chen C."/>
            <person name="Yanf M."/>
            <person name="Daum C."/>
            <person name="Ng V."/>
            <person name="Clum A."/>
            <person name="Ohm R."/>
            <person name="Martin F."/>
            <person name="Silar P."/>
            <person name="Natvig D."/>
            <person name="Lalanne C."/>
            <person name="Gautier V."/>
            <person name="Ament-Velasquez S.L."/>
            <person name="Kruys A."/>
            <person name="Hutchinson M.I."/>
            <person name="Powell A.J."/>
            <person name="Barry K."/>
            <person name="Miller A.N."/>
            <person name="Grigoriev I.V."/>
            <person name="Debuchy R."/>
            <person name="Gladieux P."/>
            <person name="Thoren M.H."/>
            <person name="Johannesson H."/>
        </authorList>
    </citation>
    <scope>NUCLEOTIDE SEQUENCE</scope>
    <source>
        <strain evidence="9">CBS 123565</strain>
    </source>
</reference>
<comment type="subcellular location">
    <subcellularLocation>
        <location evidence="1">Mitochondrion</location>
    </subcellularLocation>
</comment>
<dbReference type="GO" id="GO:0005739">
    <property type="term" value="C:mitochondrion"/>
    <property type="evidence" value="ECO:0007669"/>
    <property type="project" value="UniProtKB-SubCell"/>
</dbReference>
<evidence type="ECO:0000313" key="10">
    <source>
        <dbReference type="Proteomes" id="UP001304895"/>
    </source>
</evidence>
<dbReference type="SUPFAM" id="SSF50129">
    <property type="entry name" value="GroES-like"/>
    <property type="match status" value="1"/>
</dbReference>
<comment type="caution">
    <text evidence="9">The sequence shown here is derived from an EMBL/GenBank/DDBJ whole genome shotgun (WGS) entry which is preliminary data.</text>
</comment>
<evidence type="ECO:0000256" key="3">
    <source>
        <dbReference type="ARBA" id="ARBA00022857"/>
    </source>
</evidence>
<keyword evidence="3" id="KW-0521">NADP</keyword>
<protein>
    <submittedName>
        <fullName evidence="9">NAD(P)-binding protein</fullName>
    </submittedName>
</protein>
<evidence type="ECO:0000256" key="2">
    <source>
        <dbReference type="ARBA" id="ARBA00010371"/>
    </source>
</evidence>
<evidence type="ECO:0000313" key="9">
    <source>
        <dbReference type="EMBL" id="KAK4130158.1"/>
    </source>
</evidence>
<feature type="region of interest" description="Disordered" evidence="7">
    <location>
        <begin position="27"/>
        <end position="171"/>
    </location>
</feature>
<organism evidence="9 10">
    <name type="scientific">Trichocladium antarcticum</name>
    <dbReference type="NCBI Taxonomy" id="1450529"/>
    <lineage>
        <taxon>Eukaryota</taxon>
        <taxon>Fungi</taxon>
        <taxon>Dikarya</taxon>
        <taxon>Ascomycota</taxon>
        <taxon>Pezizomycotina</taxon>
        <taxon>Sordariomycetes</taxon>
        <taxon>Sordariomycetidae</taxon>
        <taxon>Sordariales</taxon>
        <taxon>Chaetomiaceae</taxon>
        <taxon>Trichocladium</taxon>
    </lineage>
</organism>
<dbReference type="InterPro" id="IPR036291">
    <property type="entry name" value="NAD(P)-bd_dom_sf"/>
</dbReference>
<dbReference type="EMBL" id="MU853442">
    <property type="protein sequence ID" value="KAK4130158.1"/>
    <property type="molecule type" value="Genomic_DNA"/>
</dbReference>
<feature type="compositionally biased region" description="Polar residues" evidence="7">
    <location>
        <begin position="69"/>
        <end position="95"/>
    </location>
</feature>
<dbReference type="Gene3D" id="3.40.50.720">
    <property type="entry name" value="NAD(P)-binding Rossmann-like Domain"/>
    <property type="match status" value="1"/>
</dbReference>
<dbReference type="InterPro" id="IPR011032">
    <property type="entry name" value="GroES-like_sf"/>
</dbReference>
<gene>
    <name evidence="9" type="ORF">BT67DRAFT_452669</name>
</gene>
<dbReference type="Proteomes" id="UP001304895">
    <property type="component" value="Unassembled WGS sequence"/>
</dbReference>
<accession>A0AAN6UBX8</accession>
<dbReference type="InterPro" id="IPR051034">
    <property type="entry name" value="Mito_Enoyl-ACP_Reductase"/>
</dbReference>
<dbReference type="Gene3D" id="3.90.180.10">
    <property type="entry name" value="Medium-chain alcohol dehydrogenases, catalytic domain"/>
    <property type="match status" value="1"/>
</dbReference>
<evidence type="ECO:0000256" key="5">
    <source>
        <dbReference type="ARBA" id="ARBA00023002"/>
    </source>
</evidence>
<dbReference type="InterPro" id="IPR013149">
    <property type="entry name" value="ADH-like_C"/>
</dbReference>
<comment type="similarity">
    <text evidence="2">Belongs to the zinc-containing alcohol dehydrogenase family. Quinone oxidoreductase subfamily.</text>
</comment>
<name>A0AAN6UBX8_9PEZI</name>
<keyword evidence="10" id="KW-1185">Reference proteome</keyword>
<evidence type="ECO:0000259" key="8">
    <source>
        <dbReference type="Pfam" id="PF00107"/>
    </source>
</evidence>
<dbReference type="Pfam" id="PF00107">
    <property type="entry name" value="ADH_zinc_N"/>
    <property type="match status" value="1"/>
</dbReference>
<dbReference type="PANTHER" id="PTHR43981">
    <property type="entry name" value="ENOYL-[ACYL-CARRIER-PROTEIN] REDUCTASE, MITOCHONDRIAL"/>
    <property type="match status" value="1"/>
</dbReference>
<keyword evidence="6" id="KW-0496">Mitochondrion</keyword>
<evidence type="ECO:0000256" key="1">
    <source>
        <dbReference type="ARBA" id="ARBA00004173"/>
    </source>
</evidence>
<dbReference type="PANTHER" id="PTHR43981:SF2">
    <property type="entry name" value="ENOYL-[ACYL-CARRIER-PROTEIN] REDUCTASE, MITOCHONDRIAL"/>
    <property type="match status" value="1"/>
</dbReference>
<dbReference type="AlphaFoldDB" id="A0AAN6UBX8"/>
<reference evidence="9" key="1">
    <citation type="journal article" date="2023" name="Mol. Phylogenet. Evol.">
        <title>Genome-scale phylogeny and comparative genomics of the fungal order Sordariales.</title>
        <authorList>
            <person name="Hensen N."/>
            <person name="Bonometti L."/>
            <person name="Westerberg I."/>
            <person name="Brannstrom I.O."/>
            <person name="Guillou S."/>
            <person name="Cros-Aarteil S."/>
            <person name="Calhoun S."/>
            <person name="Haridas S."/>
            <person name="Kuo A."/>
            <person name="Mondo S."/>
            <person name="Pangilinan J."/>
            <person name="Riley R."/>
            <person name="LaButti K."/>
            <person name="Andreopoulos B."/>
            <person name="Lipzen A."/>
            <person name="Chen C."/>
            <person name="Yan M."/>
            <person name="Daum C."/>
            <person name="Ng V."/>
            <person name="Clum A."/>
            <person name="Steindorff A."/>
            <person name="Ohm R.A."/>
            <person name="Martin F."/>
            <person name="Silar P."/>
            <person name="Natvig D.O."/>
            <person name="Lalanne C."/>
            <person name="Gautier V."/>
            <person name="Ament-Velasquez S.L."/>
            <person name="Kruys A."/>
            <person name="Hutchinson M.I."/>
            <person name="Powell A.J."/>
            <person name="Barry K."/>
            <person name="Miller A.N."/>
            <person name="Grigoriev I.V."/>
            <person name="Debuchy R."/>
            <person name="Gladieux P."/>
            <person name="Hiltunen Thoren M."/>
            <person name="Johannesson H."/>
        </authorList>
    </citation>
    <scope>NUCLEOTIDE SEQUENCE</scope>
    <source>
        <strain evidence="9">CBS 123565</strain>
    </source>
</reference>
<dbReference type="SUPFAM" id="SSF51735">
    <property type="entry name" value="NAD(P)-binding Rossmann-fold domains"/>
    <property type="match status" value="1"/>
</dbReference>
<keyword evidence="5" id="KW-0560">Oxidoreductase</keyword>
<evidence type="ECO:0000256" key="7">
    <source>
        <dbReference type="SAM" id="MobiDB-lite"/>
    </source>
</evidence>
<feature type="region of interest" description="Disordered" evidence="7">
    <location>
        <begin position="187"/>
        <end position="208"/>
    </location>
</feature>
<dbReference type="CDD" id="cd08290">
    <property type="entry name" value="ETR"/>
    <property type="match status" value="1"/>
</dbReference>
<proteinExistence type="inferred from homology"/>
<keyword evidence="4" id="KW-0809">Transit peptide</keyword>
<evidence type="ECO:0000256" key="6">
    <source>
        <dbReference type="ARBA" id="ARBA00023128"/>
    </source>
</evidence>